<dbReference type="Proteomes" id="UP000020595">
    <property type="component" value="Unassembled WGS sequence"/>
</dbReference>
<dbReference type="PATRIC" id="fig|1310613.3.peg.2165"/>
<gene>
    <name evidence="2" type="ORF">J512_2255</name>
</gene>
<proteinExistence type="predicted"/>
<comment type="caution">
    <text evidence="2">The sequence shown here is derived from an EMBL/GenBank/DDBJ whole genome shotgun (WGS) entry which is preliminary data.</text>
</comment>
<protein>
    <recommendedName>
        <fullName evidence="4">DUF4845 domain-containing protein</fullName>
    </recommendedName>
</protein>
<reference evidence="2 3" key="1">
    <citation type="submission" date="2014-02" db="EMBL/GenBank/DDBJ databases">
        <title>Comparative genomics and transcriptomics to identify genetic mechanisms underlying the emergence of carbapenem resistant Acinetobacter baumannii (CRAb).</title>
        <authorList>
            <person name="Harris A.D."/>
            <person name="Johnson K.J."/>
            <person name="George J."/>
            <person name="Shefchek K."/>
            <person name="Daugherty S.C."/>
            <person name="Parankush S."/>
            <person name="Sadzewicz L."/>
            <person name="Tallon L."/>
            <person name="Sengamalay N."/>
            <person name="Hazen T.H."/>
            <person name="Rasko D.A."/>
        </authorList>
    </citation>
    <scope>NUCLEOTIDE SEQUENCE [LARGE SCALE GENOMIC DNA]</scope>
    <source>
        <strain evidence="2 3">1295743</strain>
    </source>
</reference>
<dbReference type="Pfam" id="PF16137">
    <property type="entry name" value="DUF4845"/>
    <property type="match status" value="1"/>
</dbReference>
<sequence>MRKAQQGTSYLAILFGVVIFAIAVKAVLAVWPAYWDDRVINNQITELMQQSSADITPQKFMTQMDQRLEMNNIRDLHFKEIAEVFNQPSLTVKKKYEVRKPFLLNIDLVLTFEKSFDKTSVQAK</sequence>
<dbReference type="EMBL" id="JEWH01000027">
    <property type="protein sequence ID" value="EXB05371.1"/>
    <property type="molecule type" value="Genomic_DNA"/>
</dbReference>
<feature type="transmembrane region" description="Helical" evidence="1">
    <location>
        <begin position="12"/>
        <end position="35"/>
    </location>
</feature>
<evidence type="ECO:0000256" key="1">
    <source>
        <dbReference type="SAM" id="Phobius"/>
    </source>
</evidence>
<keyword evidence="1" id="KW-0812">Transmembrane</keyword>
<evidence type="ECO:0000313" key="2">
    <source>
        <dbReference type="EMBL" id="EXB05371.1"/>
    </source>
</evidence>
<dbReference type="GeneID" id="92894830"/>
<keyword evidence="1" id="KW-1133">Transmembrane helix</keyword>
<dbReference type="InterPro" id="IPR032314">
    <property type="entry name" value="DUF4845"/>
</dbReference>
<name>A0A009I4C4_ACIB9</name>
<keyword evidence="1" id="KW-0472">Membrane</keyword>
<dbReference type="AlphaFoldDB" id="A0A009I4C4"/>
<dbReference type="RefSeq" id="WP_001224039.1">
    <property type="nucleotide sequence ID" value="NZ_JEWH01000027.1"/>
</dbReference>
<evidence type="ECO:0000313" key="3">
    <source>
        <dbReference type="Proteomes" id="UP000020595"/>
    </source>
</evidence>
<organism evidence="2 3">
    <name type="scientific">Acinetobacter baumannii (strain 1295743)</name>
    <dbReference type="NCBI Taxonomy" id="1310613"/>
    <lineage>
        <taxon>Bacteria</taxon>
        <taxon>Pseudomonadati</taxon>
        <taxon>Pseudomonadota</taxon>
        <taxon>Gammaproteobacteria</taxon>
        <taxon>Moraxellales</taxon>
        <taxon>Moraxellaceae</taxon>
        <taxon>Acinetobacter</taxon>
        <taxon>Acinetobacter calcoaceticus/baumannii complex</taxon>
    </lineage>
</organism>
<evidence type="ECO:0008006" key="4">
    <source>
        <dbReference type="Google" id="ProtNLM"/>
    </source>
</evidence>
<accession>A0A009I4C4</accession>